<evidence type="ECO:0000313" key="3">
    <source>
        <dbReference type="Proteomes" id="UP000265140"/>
    </source>
</evidence>
<reference evidence="2" key="3">
    <citation type="submission" date="2025-09" db="UniProtKB">
        <authorList>
            <consortium name="Ensembl"/>
        </authorList>
    </citation>
    <scope>IDENTIFICATION</scope>
</reference>
<evidence type="ECO:0008006" key="4">
    <source>
        <dbReference type="Google" id="ProtNLM"/>
    </source>
</evidence>
<name>A0AAY5L345_ESOLU</name>
<dbReference type="GeneTree" id="ENSGT00950000183096"/>
<reference evidence="2 3" key="1">
    <citation type="submission" date="2020-02" db="EMBL/GenBank/DDBJ databases">
        <title>Esox lucius (northern pike) genome, fEsoLuc1, primary haplotype.</title>
        <authorList>
            <person name="Myers G."/>
            <person name="Karagic N."/>
            <person name="Meyer A."/>
            <person name="Pippel M."/>
            <person name="Reichard M."/>
            <person name="Winkler S."/>
            <person name="Tracey A."/>
            <person name="Sims Y."/>
            <person name="Howe K."/>
            <person name="Rhie A."/>
            <person name="Formenti G."/>
            <person name="Durbin R."/>
            <person name="Fedrigo O."/>
            <person name="Jarvis E.D."/>
        </authorList>
    </citation>
    <scope>NUCLEOTIDE SEQUENCE [LARGE SCALE GENOMIC DNA]</scope>
</reference>
<evidence type="ECO:0000256" key="1">
    <source>
        <dbReference type="SAM" id="Phobius"/>
    </source>
</evidence>
<protein>
    <recommendedName>
        <fullName evidence="4">Solute carrier family 46 member 3</fullName>
    </recommendedName>
</protein>
<keyword evidence="3" id="KW-1185">Reference proteome</keyword>
<keyword evidence="1" id="KW-0472">Membrane</keyword>
<sequence length="89" mass="10019">MKGLFLIEPLVALYSFASFLVLPLVQQYVYRRLWQELTNTTYPVSANASRCGPSNTSSHHEVSAVELPRGLDLFDLVSVVTLELDKFSQ</sequence>
<proteinExistence type="predicted"/>
<evidence type="ECO:0000313" key="2">
    <source>
        <dbReference type="Ensembl" id="ENSELUP00000095451.1"/>
    </source>
</evidence>
<dbReference type="AlphaFoldDB" id="A0AAY5L345"/>
<organism evidence="2 3">
    <name type="scientific">Esox lucius</name>
    <name type="common">Northern pike</name>
    <dbReference type="NCBI Taxonomy" id="8010"/>
    <lineage>
        <taxon>Eukaryota</taxon>
        <taxon>Metazoa</taxon>
        <taxon>Chordata</taxon>
        <taxon>Craniata</taxon>
        <taxon>Vertebrata</taxon>
        <taxon>Euteleostomi</taxon>
        <taxon>Actinopterygii</taxon>
        <taxon>Neopterygii</taxon>
        <taxon>Teleostei</taxon>
        <taxon>Protacanthopterygii</taxon>
        <taxon>Esociformes</taxon>
        <taxon>Esocidae</taxon>
        <taxon>Esox</taxon>
    </lineage>
</organism>
<keyword evidence="1" id="KW-1133">Transmembrane helix</keyword>
<dbReference type="Proteomes" id="UP000265140">
    <property type="component" value="Chromosome 7"/>
</dbReference>
<accession>A0AAY5L345</accession>
<feature type="transmembrane region" description="Helical" evidence="1">
    <location>
        <begin position="6"/>
        <end position="25"/>
    </location>
</feature>
<reference evidence="2" key="2">
    <citation type="submission" date="2025-08" db="UniProtKB">
        <authorList>
            <consortium name="Ensembl"/>
        </authorList>
    </citation>
    <scope>IDENTIFICATION</scope>
</reference>
<dbReference type="Ensembl" id="ENSELUT00000096490.1">
    <property type="protein sequence ID" value="ENSELUP00000095451.1"/>
    <property type="gene ID" value="ENSELUG00000009503.3"/>
</dbReference>
<gene>
    <name evidence="2" type="primary">SLC46A3</name>
</gene>
<keyword evidence="1" id="KW-0812">Transmembrane</keyword>